<keyword evidence="8" id="KW-1185">Reference proteome</keyword>
<evidence type="ECO:0000259" key="6">
    <source>
        <dbReference type="PROSITE" id="PS50011"/>
    </source>
</evidence>
<protein>
    <recommendedName>
        <fullName evidence="6">Protein kinase domain-containing protein</fullName>
    </recommendedName>
</protein>
<dbReference type="InterPro" id="IPR000719">
    <property type="entry name" value="Prot_kinase_dom"/>
</dbReference>
<keyword evidence="3" id="KW-0418">Kinase</keyword>
<accession>A0AA39QJL8</accession>
<keyword evidence="2" id="KW-0547">Nucleotide-binding</keyword>
<feature type="region of interest" description="Disordered" evidence="5">
    <location>
        <begin position="1"/>
        <end position="68"/>
    </location>
</feature>
<dbReference type="EMBL" id="JAUEPU010000004">
    <property type="protein sequence ID" value="KAK0503566.1"/>
    <property type="molecule type" value="Genomic_DNA"/>
</dbReference>
<dbReference type="InterPro" id="IPR051681">
    <property type="entry name" value="Ser/Thr_Kinases-Pseudokinases"/>
</dbReference>
<feature type="compositionally biased region" description="Basic and acidic residues" evidence="5">
    <location>
        <begin position="749"/>
        <end position="759"/>
    </location>
</feature>
<evidence type="ECO:0000313" key="8">
    <source>
        <dbReference type="Proteomes" id="UP001175228"/>
    </source>
</evidence>
<evidence type="ECO:0000256" key="4">
    <source>
        <dbReference type="ARBA" id="ARBA00022840"/>
    </source>
</evidence>
<dbReference type="CDD" id="cd13999">
    <property type="entry name" value="STKc_MAP3K-like"/>
    <property type="match status" value="1"/>
</dbReference>
<dbReference type="AlphaFoldDB" id="A0AA39QJL8"/>
<gene>
    <name evidence="7" type="ORF">EDD18DRAFT_636563</name>
</gene>
<feature type="region of interest" description="Disordered" evidence="5">
    <location>
        <begin position="711"/>
        <end position="769"/>
    </location>
</feature>
<feature type="region of interest" description="Disordered" evidence="5">
    <location>
        <begin position="91"/>
        <end position="195"/>
    </location>
</feature>
<dbReference type="Proteomes" id="UP001175228">
    <property type="component" value="Unassembled WGS sequence"/>
</dbReference>
<dbReference type="InterPro" id="IPR001245">
    <property type="entry name" value="Ser-Thr/Tyr_kinase_cat_dom"/>
</dbReference>
<feature type="compositionally biased region" description="Low complexity" evidence="5">
    <location>
        <begin position="146"/>
        <end position="155"/>
    </location>
</feature>
<dbReference type="Gene3D" id="1.10.510.10">
    <property type="entry name" value="Transferase(Phosphotransferase) domain 1"/>
    <property type="match status" value="1"/>
</dbReference>
<reference evidence="7" key="1">
    <citation type="submission" date="2023-06" db="EMBL/GenBank/DDBJ databases">
        <authorList>
            <consortium name="Lawrence Berkeley National Laboratory"/>
            <person name="Ahrendt S."/>
            <person name="Sahu N."/>
            <person name="Indic B."/>
            <person name="Wong-Bajracharya J."/>
            <person name="Merenyi Z."/>
            <person name="Ke H.-M."/>
            <person name="Monk M."/>
            <person name="Kocsube S."/>
            <person name="Drula E."/>
            <person name="Lipzen A."/>
            <person name="Balint B."/>
            <person name="Henrissat B."/>
            <person name="Andreopoulos B."/>
            <person name="Martin F.M."/>
            <person name="Harder C.B."/>
            <person name="Rigling D."/>
            <person name="Ford K.L."/>
            <person name="Foster G.D."/>
            <person name="Pangilinan J."/>
            <person name="Papanicolaou A."/>
            <person name="Barry K."/>
            <person name="LaButti K."/>
            <person name="Viragh M."/>
            <person name="Koriabine M."/>
            <person name="Yan M."/>
            <person name="Riley R."/>
            <person name="Champramary S."/>
            <person name="Plett K.L."/>
            <person name="Tsai I.J."/>
            <person name="Slot J."/>
            <person name="Sipos G."/>
            <person name="Plett J."/>
            <person name="Nagy L.G."/>
            <person name="Grigoriev I.V."/>
        </authorList>
    </citation>
    <scope>NUCLEOTIDE SEQUENCE</scope>
    <source>
        <strain evidence="7">HWK02</strain>
    </source>
</reference>
<evidence type="ECO:0000256" key="3">
    <source>
        <dbReference type="ARBA" id="ARBA00022777"/>
    </source>
</evidence>
<feature type="compositionally biased region" description="Polar residues" evidence="5">
    <location>
        <begin position="109"/>
        <end position="118"/>
    </location>
</feature>
<feature type="compositionally biased region" description="Basic and acidic residues" evidence="5">
    <location>
        <begin position="131"/>
        <end position="140"/>
    </location>
</feature>
<evidence type="ECO:0000256" key="5">
    <source>
        <dbReference type="SAM" id="MobiDB-lite"/>
    </source>
</evidence>
<evidence type="ECO:0000256" key="1">
    <source>
        <dbReference type="ARBA" id="ARBA00022679"/>
    </source>
</evidence>
<feature type="compositionally biased region" description="Basic and acidic residues" evidence="5">
    <location>
        <begin position="161"/>
        <end position="175"/>
    </location>
</feature>
<proteinExistence type="predicted"/>
<feature type="compositionally biased region" description="Basic residues" evidence="5">
    <location>
        <begin position="530"/>
        <end position="543"/>
    </location>
</feature>
<feature type="compositionally biased region" description="Low complexity" evidence="5">
    <location>
        <begin position="344"/>
        <end position="364"/>
    </location>
</feature>
<dbReference type="InterPro" id="IPR011009">
    <property type="entry name" value="Kinase-like_dom_sf"/>
</dbReference>
<feature type="compositionally biased region" description="Polar residues" evidence="5">
    <location>
        <begin position="713"/>
        <end position="722"/>
    </location>
</feature>
<feature type="compositionally biased region" description="Polar residues" evidence="5">
    <location>
        <begin position="372"/>
        <end position="382"/>
    </location>
</feature>
<feature type="compositionally biased region" description="Basic and acidic residues" evidence="5">
    <location>
        <begin position="445"/>
        <end position="455"/>
    </location>
</feature>
<feature type="compositionally biased region" description="Acidic residues" evidence="5">
    <location>
        <begin position="480"/>
        <end position="517"/>
    </location>
</feature>
<sequence length="1054" mass="117851">MAHRRPSPQTVNSSSASSPPLARKKYPLRHSPSSRRRNNNLYLDASVGHRPLRGSTSSTESRPVLVPLQPNLRRLPSRVFTNQKGALEMHIGRQADPCVGSKRKRVAGSNENAQNSGRPTRGSGVLKRLRSSYERRREFTSDESDASSMDIDSAAPWSISRKSDSESGEEERNGEVDEESEESTDDHLVDSAPPNQLLRLRKDELVRLYALTGLSEDAEQLTKSDIVDAIIAARDDVASLPPSSPPGHGNSSDYSSDEGNVAENERDDARELSYVPLGNLRRRATTNDLGKSRGRPLKGRSLSMGTFHGDVAINTAASHTYRRNSRKGSGGSSGSNPTRRRTTSTRSSPVASTSSSVQTPPVTRLRSRKVSTEPTPQTSASTPVPVRTQRSSKGKSKQVEFDAQSAQPLKSHTSLDEESDLTELEELEAGMSTRPEPSPRRLRSRDKGREREKDAGTLNVRRVTPKRQAKGRIMSLKESETEEEGEEEEEEGGEEEDSAIPDISVSDDDADTEEVDELISTASPSPAPSYRRRTPLRRRLRSRPGREGTASDGDDEDDDERERDIDEAEEDADEESGAEDEGEEDAEGDDDDEVTIAVEPRRLRNGKIVGEEEEGEEEEGEEEEGEEEGDMDVDSLVEDNEAQDVDVDAEGDTDEEEGEEEDDDVDLTIATTKTLVRLRRNDLVRLCEVRDLEPVGTKPQLAEALLQWRDKQAISSRSSSGTVRPPSTIKRRRRRPNSSDTVSSPILLHSERVHTDEPRTPQVSQEPELELDLGTLGLEDREIPPDKLQKLEKIGSGGFKDVFIGKFKGRRVAISEFRGQLTAMDIKELKLLGGFDHPNIVRFLGVSVPENTKEVPVMMISELCSNGDLFDYIRNVHPPSLHKVLVMMLDIARGLEYLHLRKPSVIHRDCKSSNILITSKGIAKIADFGLAKVKQSTRSMVRSLVGTVNWQAPELWHAHPKYNHKVDVFSCAMVYWEMLQWHQPAKKFPWEGMNEHAIYEIVGTKRQRPSMSSLRKQWCPDVVDLIERMWAHEHEKRPTMSEVVLELEDMVKRW</sequence>
<keyword evidence="1" id="KW-0808">Transferase</keyword>
<evidence type="ECO:0000256" key="2">
    <source>
        <dbReference type="ARBA" id="ARBA00022741"/>
    </source>
</evidence>
<dbReference type="Pfam" id="PF07714">
    <property type="entry name" value="PK_Tyr_Ser-Thr"/>
    <property type="match status" value="1"/>
</dbReference>
<organism evidence="7 8">
    <name type="scientific">Armillaria luteobubalina</name>
    <dbReference type="NCBI Taxonomy" id="153913"/>
    <lineage>
        <taxon>Eukaryota</taxon>
        <taxon>Fungi</taxon>
        <taxon>Dikarya</taxon>
        <taxon>Basidiomycota</taxon>
        <taxon>Agaricomycotina</taxon>
        <taxon>Agaricomycetes</taxon>
        <taxon>Agaricomycetidae</taxon>
        <taxon>Agaricales</taxon>
        <taxon>Marasmiineae</taxon>
        <taxon>Physalacriaceae</taxon>
        <taxon>Armillaria</taxon>
    </lineage>
</organism>
<feature type="compositionally biased region" description="Low complexity" evidence="5">
    <location>
        <begin position="237"/>
        <end position="252"/>
    </location>
</feature>
<feature type="compositionally biased region" description="Acidic residues" evidence="5">
    <location>
        <begin position="611"/>
        <end position="666"/>
    </location>
</feature>
<evidence type="ECO:0000313" key="7">
    <source>
        <dbReference type="EMBL" id="KAK0503566.1"/>
    </source>
</evidence>
<name>A0AA39QJL8_9AGAR</name>
<feature type="compositionally biased region" description="Acidic residues" evidence="5">
    <location>
        <begin position="552"/>
        <end position="594"/>
    </location>
</feature>
<feature type="region of interest" description="Disordered" evidence="5">
    <location>
        <begin position="237"/>
        <end position="666"/>
    </location>
</feature>
<dbReference type="PROSITE" id="PS50011">
    <property type="entry name" value="PROTEIN_KINASE_DOM"/>
    <property type="match status" value="1"/>
</dbReference>
<keyword evidence="4" id="KW-0067">ATP-binding</keyword>
<dbReference type="GO" id="GO:0004674">
    <property type="term" value="F:protein serine/threonine kinase activity"/>
    <property type="evidence" value="ECO:0007669"/>
    <property type="project" value="TreeGrafter"/>
</dbReference>
<feature type="domain" description="Protein kinase" evidence="6">
    <location>
        <begin position="788"/>
        <end position="1051"/>
    </location>
</feature>
<feature type="compositionally biased region" description="Basic residues" evidence="5">
    <location>
        <begin position="22"/>
        <end position="38"/>
    </location>
</feature>
<feature type="compositionally biased region" description="Acidic residues" evidence="5">
    <location>
        <begin position="416"/>
        <end position="428"/>
    </location>
</feature>
<feature type="compositionally biased region" description="Polar residues" evidence="5">
    <location>
        <begin position="7"/>
        <end position="18"/>
    </location>
</feature>
<dbReference type="SUPFAM" id="SSF56112">
    <property type="entry name" value="Protein kinase-like (PK-like)"/>
    <property type="match status" value="1"/>
</dbReference>
<comment type="caution">
    <text evidence="7">The sequence shown here is derived from an EMBL/GenBank/DDBJ whole genome shotgun (WGS) entry which is preliminary data.</text>
</comment>
<dbReference type="PANTHER" id="PTHR44329:SF288">
    <property type="entry name" value="MITOGEN-ACTIVATED PROTEIN KINASE KINASE KINASE 20"/>
    <property type="match status" value="1"/>
</dbReference>
<dbReference type="GO" id="GO:0005524">
    <property type="term" value="F:ATP binding"/>
    <property type="evidence" value="ECO:0007669"/>
    <property type="project" value="UniProtKB-KW"/>
</dbReference>
<dbReference type="PANTHER" id="PTHR44329">
    <property type="entry name" value="SERINE/THREONINE-PROTEIN KINASE TNNI3K-RELATED"/>
    <property type="match status" value="1"/>
</dbReference>